<reference evidence="2 3" key="1">
    <citation type="submission" date="2018-10" db="EMBL/GenBank/DDBJ databases">
        <title>Kocuria sp. M5W7-7, whole genome shotgun sequence.</title>
        <authorList>
            <person name="Tuo L."/>
        </authorList>
    </citation>
    <scope>NUCLEOTIDE SEQUENCE [LARGE SCALE GENOMIC DNA]</scope>
    <source>
        <strain evidence="2 3">M5W7-7</strain>
    </source>
</reference>
<dbReference type="EMBL" id="RKMF01000013">
    <property type="protein sequence ID" value="ROZ62353.1"/>
    <property type="molecule type" value="Genomic_DNA"/>
</dbReference>
<dbReference type="InterPro" id="IPR009725">
    <property type="entry name" value="3_dmu_93_MTrfase"/>
</dbReference>
<evidence type="ECO:0000259" key="1">
    <source>
        <dbReference type="Pfam" id="PF06983"/>
    </source>
</evidence>
<dbReference type="Proteomes" id="UP000270616">
    <property type="component" value="Unassembled WGS sequence"/>
</dbReference>
<dbReference type="InterPro" id="IPR028973">
    <property type="entry name" value="PhnB-like"/>
</dbReference>
<evidence type="ECO:0000313" key="2">
    <source>
        <dbReference type="EMBL" id="ROZ62353.1"/>
    </source>
</evidence>
<name>A0A3N4A9R1_9MICC</name>
<evidence type="ECO:0000313" key="3">
    <source>
        <dbReference type="Proteomes" id="UP000270616"/>
    </source>
</evidence>
<accession>A0A3N4A9R1</accession>
<dbReference type="Pfam" id="PF06983">
    <property type="entry name" value="3-dmu-9_3-mt"/>
    <property type="match status" value="1"/>
</dbReference>
<dbReference type="PANTHER" id="PTHR33990">
    <property type="entry name" value="PROTEIN YJDN-RELATED"/>
    <property type="match status" value="1"/>
</dbReference>
<sequence length="161" mass="17688">MARKTATSLWFDDNGLEAAEYYASVFEDCEITNVMTDPGGNPHTTEGQVLVVDFRIGDQNIQIINGGPHFAVDEAVSVVLECDSQEEADRYYTELTREGSEAPCGWCKDKFGLSWQIVPPGVNELFMLEDRAAAKRAVEAMMTMTRLDASVMQRAAAGDPA</sequence>
<organism evidence="2 3">
    <name type="scientific">Kocuria soli</name>
    <dbReference type="NCBI Taxonomy" id="2485125"/>
    <lineage>
        <taxon>Bacteria</taxon>
        <taxon>Bacillati</taxon>
        <taxon>Actinomycetota</taxon>
        <taxon>Actinomycetes</taxon>
        <taxon>Micrococcales</taxon>
        <taxon>Micrococcaceae</taxon>
        <taxon>Kocuria</taxon>
    </lineage>
</organism>
<dbReference type="InterPro" id="IPR029068">
    <property type="entry name" value="Glyas_Bleomycin-R_OHBP_Dase"/>
</dbReference>
<dbReference type="PIRSF" id="PIRSF021700">
    <property type="entry name" value="3_dmu_93_MTrfase"/>
    <property type="match status" value="1"/>
</dbReference>
<dbReference type="RefSeq" id="WP_123825900.1">
    <property type="nucleotide sequence ID" value="NZ_RKMF01000013.1"/>
</dbReference>
<keyword evidence="3" id="KW-1185">Reference proteome</keyword>
<dbReference type="PANTHER" id="PTHR33990:SF2">
    <property type="entry name" value="PHNB-LIKE DOMAIN-CONTAINING PROTEIN"/>
    <property type="match status" value="1"/>
</dbReference>
<dbReference type="AlphaFoldDB" id="A0A3N4A9R1"/>
<dbReference type="CDD" id="cd06588">
    <property type="entry name" value="PhnB_like"/>
    <property type="match status" value="1"/>
</dbReference>
<protein>
    <submittedName>
        <fullName evidence="2">VOC family protein</fullName>
    </submittedName>
</protein>
<dbReference type="OrthoDB" id="9806473at2"/>
<dbReference type="SUPFAM" id="SSF54593">
    <property type="entry name" value="Glyoxalase/Bleomycin resistance protein/Dihydroxybiphenyl dioxygenase"/>
    <property type="match status" value="1"/>
</dbReference>
<comment type="caution">
    <text evidence="2">The sequence shown here is derived from an EMBL/GenBank/DDBJ whole genome shotgun (WGS) entry which is preliminary data.</text>
</comment>
<dbReference type="Gene3D" id="3.10.180.10">
    <property type="entry name" value="2,3-Dihydroxybiphenyl 1,2-Dioxygenase, domain 1"/>
    <property type="match status" value="1"/>
</dbReference>
<proteinExistence type="predicted"/>
<gene>
    <name evidence="2" type="ORF">EDL96_10580</name>
</gene>
<feature type="domain" description="PhnB-like" evidence="1">
    <location>
        <begin position="4"/>
        <end position="118"/>
    </location>
</feature>